<dbReference type="Pfam" id="PF01425">
    <property type="entry name" value="Amidase"/>
    <property type="match status" value="1"/>
</dbReference>
<evidence type="ECO:0000259" key="1">
    <source>
        <dbReference type="Pfam" id="PF01425"/>
    </source>
</evidence>
<organism evidence="2 4">
    <name type="scientific">Commensalibacter communis</name>
    <dbReference type="NCBI Taxonomy" id="2972786"/>
    <lineage>
        <taxon>Bacteria</taxon>
        <taxon>Pseudomonadati</taxon>
        <taxon>Pseudomonadota</taxon>
        <taxon>Alphaproteobacteria</taxon>
        <taxon>Acetobacterales</taxon>
        <taxon>Acetobacteraceae</taxon>
    </lineage>
</organism>
<feature type="domain" description="Amidase" evidence="1">
    <location>
        <begin position="21"/>
        <end position="424"/>
    </location>
</feature>
<dbReference type="Gene3D" id="3.90.1300.10">
    <property type="entry name" value="Amidase signature (AS) domain"/>
    <property type="match status" value="1"/>
</dbReference>
<evidence type="ECO:0000313" key="3">
    <source>
        <dbReference type="EMBL" id="CAI3957399.1"/>
    </source>
</evidence>
<dbReference type="InterPro" id="IPR036928">
    <property type="entry name" value="AS_sf"/>
</dbReference>
<dbReference type="Proteomes" id="UP001154255">
    <property type="component" value="Unassembled WGS sequence"/>
</dbReference>
<reference evidence="2" key="1">
    <citation type="submission" date="2022-10" db="EMBL/GenBank/DDBJ databases">
        <authorList>
            <person name="Botero Cardona J."/>
        </authorList>
    </citation>
    <scope>NUCLEOTIDE SEQUENCE</scope>
    <source>
        <strain evidence="2">LMG 31819</strain>
        <strain evidence="3">R-53529</strain>
    </source>
</reference>
<dbReference type="InterPro" id="IPR014087">
    <property type="entry name" value="Carboxybiuret_hydro_AtzE"/>
</dbReference>
<evidence type="ECO:0000313" key="2">
    <source>
        <dbReference type="EMBL" id="CAI3955246.1"/>
    </source>
</evidence>
<dbReference type="NCBIfam" id="TIGR02715">
    <property type="entry name" value="amido_AtzE"/>
    <property type="match status" value="1"/>
</dbReference>
<dbReference type="SUPFAM" id="SSF75304">
    <property type="entry name" value="Amidase signature (AS) enzymes"/>
    <property type="match status" value="1"/>
</dbReference>
<sequence length="449" mass="48381">MDLIKKISKNVRSATYSATQIISDSLNAIDKYNPLIGSVTITLKDRALATAQHIDQLVAQGKDPGPLAGVPFGVKDLFDVKNITTTAGSVLLADHAPALKDATVITRLCNAGAVPVATLNMDEFAYGFVTDNTHYGITKNPHDTRRFAGGSSGGSAAAVAAGMMAFSLGSDTNGSIRVPASLCGVWGLRPAYNTIPLQGVYPFSETLDTIGPFCSSIHDLKCIFNILSDRKDHGKQDISSLKIARLKGWFERDVDQEILNAITEITSIGIETYNLTLDHIETVRAASFLITASEGGTLHLPYLRKEPLKYDPATRDRFIAGALLPVSTYLQAKKIEKWFRHYIHKIFGDYDLLIAPATGCTAPFINDPTVLVDGKKSSARVNLGIYTQPLSLSGCPILSLPLNRTGKLPVGLQIVAKPGNEHILFEFGALLEAKGIAKASIQQQGIYNV</sequence>
<evidence type="ECO:0000313" key="5">
    <source>
        <dbReference type="Proteomes" id="UP001154259"/>
    </source>
</evidence>
<dbReference type="EMBL" id="CAMXCM010000008">
    <property type="protein sequence ID" value="CAI3955246.1"/>
    <property type="molecule type" value="Genomic_DNA"/>
</dbReference>
<dbReference type="InterPro" id="IPR000120">
    <property type="entry name" value="Amidase"/>
</dbReference>
<name>A0A9W4TP08_9PROT</name>
<keyword evidence="5" id="KW-1185">Reference proteome</keyword>
<dbReference type="EMBL" id="CAMXCS010000008">
    <property type="protein sequence ID" value="CAI3957399.1"/>
    <property type="molecule type" value="Genomic_DNA"/>
</dbReference>
<dbReference type="Proteomes" id="UP001154259">
    <property type="component" value="Unassembled WGS sequence"/>
</dbReference>
<dbReference type="InterPro" id="IPR023631">
    <property type="entry name" value="Amidase_dom"/>
</dbReference>
<protein>
    <submittedName>
        <fullName evidence="2 3">Asp-tRNAAsn/Glu-tRNAGln amidotransferase A subunit or related amidase (GatA)</fullName>
    </submittedName>
</protein>
<dbReference type="PANTHER" id="PTHR11895:SF172">
    <property type="entry name" value="GLUTAMYL-TRNA(GLN) AMIDOTRANSFERASE"/>
    <property type="match status" value="1"/>
</dbReference>
<dbReference type="NCBIfam" id="NF006631">
    <property type="entry name" value="PRK09201.1"/>
    <property type="match status" value="1"/>
</dbReference>
<accession>A0A9W4TP08</accession>
<dbReference type="AlphaFoldDB" id="A0A9W4TP08"/>
<evidence type="ECO:0000313" key="4">
    <source>
        <dbReference type="Proteomes" id="UP001154255"/>
    </source>
</evidence>
<gene>
    <name evidence="3" type="ORF">R53529_LOCUS2082</name>
    <name evidence="2" type="ORF">R53530_LOCUS2079</name>
</gene>
<dbReference type="RefSeq" id="WP_271790502.1">
    <property type="nucleotide sequence ID" value="NZ_CAMXCJ010000007.1"/>
</dbReference>
<dbReference type="PANTHER" id="PTHR11895">
    <property type="entry name" value="TRANSAMIDASE"/>
    <property type="match status" value="1"/>
</dbReference>
<proteinExistence type="predicted"/>
<dbReference type="GO" id="GO:0003824">
    <property type="term" value="F:catalytic activity"/>
    <property type="evidence" value="ECO:0007669"/>
    <property type="project" value="InterPro"/>
</dbReference>
<comment type="caution">
    <text evidence="2">The sequence shown here is derived from an EMBL/GenBank/DDBJ whole genome shotgun (WGS) entry which is preliminary data.</text>
</comment>